<dbReference type="InterPro" id="IPR029058">
    <property type="entry name" value="AB_hydrolase_fold"/>
</dbReference>
<dbReference type="Pfam" id="PF07224">
    <property type="entry name" value="Chlorophyllase"/>
    <property type="match status" value="1"/>
</dbReference>
<dbReference type="PATRIC" id="fig|1348334.3.peg.5721"/>
<reference evidence="1 2" key="1">
    <citation type="journal article" date="2013" name="Front. Microbiol.">
        <title>Comparative genomic analyses of the cyanobacterium, Lyngbya aestuarii BL J, a powerful hydrogen producer.</title>
        <authorList>
            <person name="Kothari A."/>
            <person name="Vaughn M."/>
            <person name="Garcia-Pichel F."/>
        </authorList>
    </citation>
    <scope>NUCLEOTIDE SEQUENCE [LARGE SCALE GENOMIC DNA]</scope>
    <source>
        <strain evidence="1 2">BL J</strain>
    </source>
</reference>
<accession>U7Q8D0</accession>
<keyword evidence="2" id="KW-1185">Reference proteome</keyword>
<dbReference type="ESTHER" id="9cyan-u7q8d0">
    <property type="family name" value="Chlorophyllase"/>
</dbReference>
<dbReference type="EMBL" id="AUZM01000125">
    <property type="protein sequence ID" value="ERT04084.1"/>
    <property type="molecule type" value="Genomic_DNA"/>
</dbReference>
<sequence>MFQPVCELNQVKSYSTTITTNRDTADIYYPDLSLLKNQAFKFPIALFLQGFEVDKLYYSLFSRLIASAGFVVVVPNHIPPGRTYLAPELTQIKAILDYFKSDTVQDNSNLVDCVDSEKLVLLGHSCGGITGLEAIRYQQTIETISGQQYIRPPELVGGVFYGTNLLRKEAGSAMIENAGIPIALIAGELDSIVLPELTQRTYKNLADSPKALITVKGINHYGITDVSQPKDGPEEENKPQIQQTESVQIIAEWSGLFLQAYILQQQASLEKLSSYHDFLNEQVSVVCEG</sequence>
<comment type="caution">
    <text evidence="1">The sequence shown here is derived from an EMBL/GenBank/DDBJ whole genome shotgun (WGS) entry which is preliminary data.</text>
</comment>
<name>U7Q8D0_9CYAN</name>
<dbReference type="PANTHER" id="PTHR33428:SF14">
    <property type="entry name" value="CARBOXYLESTERASE TYPE B DOMAIN-CONTAINING PROTEIN"/>
    <property type="match status" value="1"/>
</dbReference>
<protein>
    <submittedName>
        <fullName evidence="1">Alpha/beta hydrolase family protein</fullName>
    </submittedName>
</protein>
<evidence type="ECO:0000313" key="2">
    <source>
        <dbReference type="Proteomes" id="UP000017127"/>
    </source>
</evidence>
<dbReference type="OrthoDB" id="9814760at2"/>
<dbReference type="RefSeq" id="WP_023069636.1">
    <property type="nucleotide sequence ID" value="NZ_AUZM01000125.1"/>
</dbReference>
<gene>
    <name evidence="1" type="ORF">M595_5974</name>
</gene>
<dbReference type="SUPFAM" id="SSF53474">
    <property type="entry name" value="alpha/beta-Hydrolases"/>
    <property type="match status" value="1"/>
</dbReference>
<organism evidence="1 2">
    <name type="scientific">Lyngbya aestuarii BL J</name>
    <dbReference type="NCBI Taxonomy" id="1348334"/>
    <lineage>
        <taxon>Bacteria</taxon>
        <taxon>Bacillati</taxon>
        <taxon>Cyanobacteriota</taxon>
        <taxon>Cyanophyceae</taxon>
        <taxon>Oscillatoriophycideae</taxon>
        <taxon>Oscillatoriales</taxon>
        <taxon>Microcoleaceae</taxon>
        <taxon>Lyngbya</taxon>
    </lineage>
</organism>
<dbReference type="Gene3D" id="3.40.50.1820">
    <property type="entry name" value="alpha/beta hydrolase"/>
    <property type="match status" value="1"/>
</dbReference>
<evidence type="ECO:0000313" key="1">
    <source>
        <dbReference type="EMBL" id="ERT04084.1"/>
    </source>
</evidence>
<keyword evidence="1" id="KW-0378">Hydrolase</keyword>
<dbReference type="InterPro" id="IPR017395">
    <property type="entry name" value="Chlorophyllase-like"/>
</dbReference>
<dbReference type="GO" id="GO:0016787">
    <property type="term" value="F:hydrolase activity"/>
    <property type="evidence" value="ECO:0007669"/>
    <property type="project" value="UniProtKB-KW"/>
</dbReference>
<dbReference type="AlphaFoldDB" id="U7Q8D0"/>
<dbReference type="Proteomes" id="UP000017127">
    <property type="component" value="Unassembled WGS sequence"/>
</dbReference>
<proteinExistence type="predicted"/>
<dbReference type="PANTHER" id="PTHR33428">
    <property type="entry name" value="CHLOROPHYLLASE-2, CHLOROPLASTIC"/>
    <property type="match status" value="1"/>
</dbReference>